<accession>A1IVN9</accession>
<reference evidence="2" key="1">
    <citation type="journal article" date="2007" name="Appl. Microbiol. Biotechnol.">
        <title>Molecular characterization of Bifidobacterium longum biovar longum NAL8 plasmids and construction of a novel replicon screening system.</title>
        <authorList>
            <person name="Guglielmetti S."/>
            <person name="Karp M."/>
            <person name="Mora D."/>
            <person name="Tamagnini I."/>
            <person name="Parini C."/>
        </authorList>
    </citation>
    <scope>NUCLEOTIDE SEQUENCE [LARGE SCALE GENOMIC DNA]</scope>
    <source>
        <strain evidence="2">NAL8</strain>
        <plasmid evidence="2">pNAL8M</plasmid>
    </source>
</reference>
<keyword evidence="2" id="KW-0614">Plasmid</keyword>
<proteinExistence type="predicted"/>
<evidence type="ECO:0000313" key="2">
    <source>
        <dbReference type="EMBL" id="CAJ75572.1"/>
    </source>
</evidence>
<geneLocation type="plasmid" evidence="2">
    <name>pNAL8M</name>
</geneLocation>
<sequence length="103" mass="10922">MPRAPTRGRLRRQRRLDAIAQTARAVTVMSAAMGSITGARQMTMTAISHIQGRPCGPLLPMRMCCAFRSGRAATGAAASPGGCRAVGFRPCYKTSIDDANRIG</sequence>
<name>A1IVN9_BIFLN</name>
<protein>
    <submittedName>
        <fullName evidence="2">Uncharacterized protein</fullName>
    </submittedName>
</protein>
<dbReference type="EMBL" id="AM183144">
    <property type="protein sequence ID" value="CAJ75572.1"/>
    <property type="molecule type" value="Other_DNA"/>
</dbReference>
<dbReference type="EMBL" id="GU256055">
    <property type="protein sequence ID" value="ADB27953.1"/>
    <property type="molecule type" value="Genomic_DNA"/>
</dbReference>
<dbReference type="AlphaFoldDB" id="A1IVN9"/>
<geneLocation type="plasmid" evidence="1">
    <name>pSP02</name>
</geneLocation>
<reference evidence="1" key="2">
    <citation type="journal article" date="2013" name="Plasmid">
        <title>Sequence analysis of plasmid pSP02 from Bifidobacterium longum M62 and construction of pSP02-derived cloning vectors.</title>
        <authorList>
            <person name="Alvarez-Martin P."/>
            <person name="Zycka-Krzesinska J."/>
            <person name="Bardowski J."/>
            <person name="Mayo B."/>
        </authorList>
    </citation>
    <scope>NUCLEOTIDE SEQUENCE</scope>
    <source>
        <strain evidence="1">M62</strain>
        <plasmid evidence="1">pSP02</plasmid>
    </source>
</reference>
<organism evidence="2">
    <name type="scientific">Bifidobacterium longum</name>
    <dbReference type="NCBI Taxonomy" id="216816"/>
    <lineage>
        <taxon>Bacteria</taxon>
        <taxon>Bacillati</taxon>
        <taxon>Actinomycetota</taxon>
        <taxon>Actinomycetes</taxon>
        <taxon>Bifidobacteriales</taxon>
        <taxon>Bifidobacteriaceae</taxon>
        <taxon>Bifidobacterium</taxon>
    </lineage>
</organism>
<evidence type="ECO:0000313" key="1">
    <source>
        <dbReference type="EMBL" id="ADB27953.1"/>
    </source>
</evidence>